<dbReference type="Pfam" id="PF00534">
    <property type="entry name" value="Glycos_transf_1"/>
    <property type="match status" value="1"/>
</dbReference>
<keyword evidence="4" id="KW-1185">Reference proteome</keyword>
<dbReference type="RefSeq" id="WP_071310728.1">
    <property type="nucleotide sequence ID" value="NZ_MLQR01000043.1"/>
</dbReference>
<evidence type="ECO:0008006" key="5">
    <source>
        <dbReference type="Google" id="ProtNLM"/>
    </source>
</evidence>
<feature type="domain" description="Glycosyl transferase family 1" evidence="1">
    <location>
        <begin position="183"/>
        <end position="336"/>
    </location>
</feature>
<proteinExistence type="predicted"/>
<dbReference type="EMBL" id="MLQR01000043">
    <property type="protein sequence ID" value="OIJ11264.1"/>
    <property type="molecule type" value="Genomic_DNA"/>
</dbReference>
<dbReference type="InterPro" id="IPR001296">
    <property type="entry name" value="Glyco_trans_1"/>
</dbReference>
<evidence type="ECO:0000259" key="2">
    <source>
        <dbReference type="Pfam" id="PF13439"/>
    </source>
</evidence>
<gene>
    <name evidence="3" type="ORF">BKP37_16615</name>
</gene>
<dbReference type="InterPro" id="IPR028098">
    <property type="entry name" value="Glyco_trans_4-like_N"/>
</dbReference>
<organism evidence="3 4">
    <name type="scientific">Anaerobacillus alkalilacustris</name>
    <dbReference type="NCBI Taxonomy" id="393763"/>
    <lineage>
        <taxon>Bacteria</taxon>
        <taxon>Bacillati</taxon>
        <taxon>Bacillota</taxon>
        <taxon>Bacilli</taxon>
        <taxon>Bacillales</taxon>
        <taxon>Bacillaceae</taxon>
        <taxon>Anaerobacillus</taxon>
    </lineage>
</organism>
<dbReference type="SUPFAM" id="SSF53756">
    <property type="entry name" value="UDP-Glycosyltransferase/glycogen phosphorylase"/>
    <property type="match status" value="1"/>
</dbReference>
<sequence length="358" mass="40852">MHNNKKSKQKVVFVIGSMRRGGAERVISLLANNYAKRGWGVDILTLLDDSNDYELNNKINVKPICNMSKSKLRQLPKWIFDIRKHIDENEPDVIVSFIARINIITLLACIGLKKNIVVSERSDPAADGRSIFVRLATHLLYPLANFVVFQTEWAKSNFSNKIQKKSIIINNPVHIRVKASEIRRKKIVAVGRLMKEKNHTMLIRAFKEINSKFPDYNLYIYGEGSERENLENLIHELKLSHSVFLPGNVIDVHEKIADAEIFILPSNYEGMSNALLEAMMMGIPCISTDCAGSNEVIKSDYNGVLIERGNEQELVMKISELIINKEKRLLLGRNGQVSVQEMKESKVVSIWEKYLEMN</sequence>
<dbReference type="PANTHER" id="PTHR12526">
    <property type="entry name" value="GLYCOSYLTRANSFERASE"/>
    <property type="match status" value="1"/>
</dbReference>
<dbReference type="Pfam" id="PF13439">
    <property type="entry name" value="Glyco_transf_4"/>
    <property type="match status" value="1"/>
</dbReference>
<accession>A0A1S2LG13</accession>
<dbReference type="OrthoDB" id="9787617at2"/>
<dbReference type="GO" id="GO:0016757">
    <property type="term" value="F:glycosyltransferase activity"/>
    <property type="evidence" value="ECO:0007669"/>
    <property type="project" value="InterPro"/>
</dbReference>
<comment type="caution">
    <text evidence="3">The sequence shown here is derived from an EMBL/GenBank/DDBJ whole genome shotgun (WGS) entry which is preliminary data.</text>
</comment>
<evidence type="ECO:0000259" key="1">
    <source>
        <dbReference type="Pfam" id="PF00534"/>
    </source>
</evidence>
<dbReference type="AlphaFoldDB" id="A0A1S2LG13"/>
<evidence type="ECO:0000313" key="4">
    <source>
        <dbReference type="Proteomes" id="UP000179524"/>
    </source>
</evidence>
<feature type="domain" description="Glycosyltransferase subfamily 4-like N-terminal" evidence="2">
    <location>
        <begin position="21"/>
        <end position="174"/>
    </location>
</feature>
<dbReference type="Gene3D" id="3.40.50.2000">
    <property type="entry name" value="Glycogen Phosphorylase B"/>
    <property type="match status" value="2"/>
</dbReference>
<protein>
    <recommendedName>
        <fullName evidence="5">Glycosyl transferase family 1 domain-containing protein</fullName>
    </recommendedName>
</protein>
<name>A0A1S2LG13_9BACI</name>
<dbReference type="CDD" id="cd03820">
    <property type="entry name" value="GT4_AmsD-like"/>
    <property type="match status" value="1"/>
</dbReference>
<reference evidence="3 4" key="1">
    <citation type="submission" date="2016-10" db="EMBL/GenBank/DDBJ databases">
        <title>Draft genome sequences of four alkaliphilic bacteria belonging to the Anaerobacillus genus.</title>
        <authorList>
            <person name="Bassil N.M."/>
            <person name="Lloyd J.R."/>
        </authorList>
    </citation>
    <scope>NUCLEOTIDE SEQUENCE [LARGE SCALE GENOMIC DNA]</scope>
    <source>
        <strain evidence="3 4">DSM 18345</strain>
    </source>
</reference>
<dbReference type="Proteomes" id="UP000179524">
    <property type="component" value="Unassembled WGS sequence"/>
</dbReference>
<evidence type="ECO:0000313" key="3">
    <source>
        <dbReference type="EMBL" id="OIJ11264.1"/>
    </source>
</evidence>
<dbReference type="PANTHER" id="PTHR12526:SF630">
    <property type="entry name" value="GLYCOSYLTRANSFERASE"/>
    <property type="match status" value="1"/>
</dbReference>